<dbReference type="SUPFAM" id="SSF52821">
    <property type="entry name" value="Rhodanese/Cell cycle control phosphatase"/>
    <property type="match status" value="1"/>
</dbReference>
<comment type="caution">
    <text evidence="2">The sequence shown here is derived from an EMBL/GenBank/DDBJ whole genome shotgun (WGS) entry which is preliminary data.</text>
</comment>
<dbReference type="InterPro" id="IPR001763">
    <property type="entry name" value="Rhodanese-like_dom"/>
</dbReference>
<dbReference type="Gene3D" id="3.40.250.10">
    <property type="entry name" value="Rhodanese-like domain"/>
    <property type="match status" value="1"/>
</dbReference>
<dbReference type="Pfam" id="PF00581">
    <property type="entry name" value="Rhodanese"/>
    <property type="match status" value="1"/>
</dbReference>
<reference evidence="2 3" key="1">
    <citation type="journal article" date="2019" name="Int. J. Syst. Evol. Microbiol.">
        <title>The Global Catalogue of Microorganisms (GCM) 10K type strain sequencing project: providing services to taxonomists for standard genome sequencing and annotation.</title>
        <authorList>
            <consortium name="The Broad Institute Genomics Platform"/>
            <consortium name="The Broad Institute Genome Sequencing Center for Infectious Disease"/>
            <person name="Wu L."/>
            <person name="Ma J."/>
        </authorList>
    </citation>
    <scope>NUCLEOTIDE SEQUENCE [LARGE SCALE GENOMIC DNA]</scope>
    <source>
        <strain evidence="2 3">JCM 12774</strain>
    </source>
</reference>
<feature type="domain" description="Rhodanese" evidence="1">
    <location>
        <begin position="40"/>
        <end position="114"/>
    </location>
</feature>
<name>A0ABN0YU89_9BACL</name>
<dbReference type="InterPro" id="IPR036873">
    <property type="entry name" value="Rhodanese-like_dom_sf"/>
</dbReference>
<dbReference type="PROSITE" id="PS00380">
    <property type="entry name" value="RHODANESE_1"/>
    <property type="match status" value="1"/>
</dbReference>
<evidence type="ECO:0000259" key="1">
    <source>
        <dbReference type="PROSITE" id="PS50206"/>
    </source>
</evidence>
<dbReference type="CDD" id="cd00158">
    <property type="entry name" value="RHOD"/>
    <property type="match status" value="1"/>
</dbReference>
<keyword evidence="3" id="KW-1185">Reference proteome</keyword>
<protein>
    <recommendedName>
        <fullName evidence="1">Rhodanese domain-containing protein</fullName>
    </recommendedName>
</protein>
<gene>
    <name evidence="2" type="ORF">GCM10008933_46790</name>
</gene>
<proteinExistence type="predicted"/>
<accession>A0ABN0YU89</accession>
<dbReference type="InterPro" id="IPR001307">
    <property type="entry name" value="Thiosulphate_STrfase_CS"/>
</dbReference>
<evidence type="ECO:0000313" key="2">
    <source>
        <dbReference type="EMBL" id="GAA0411238.1"/>
    </source>
</evidence>
<dbReference type="PROSITE" id="PS50206">
    <property type="entry name" value="RHODANESE_3"/>
    <property type="match status" value="1"/>
</dbReference>
<dbReference type="RefSeq" id="WP_343865489.1">
    <property type="nucleotide sequence ID" value="NZ_BAAACX010000027.1"/>
</dbReference>
<organism evidence="2 3">
    <name type="scientific">Paenibacillus motobuensis</name>
    <dbReference type="NCBI Taxonomy" id="295324"/>
    <lineage>
        <taxon>Bacteria</taxon>
        <taxon>Bacillati</taxon>
        <taxon>Bacillota</taxon>
        <taxon>Bacilli</taxon>
        <taxon>Bacillales</taxon>
        <taxon>Paenibacillaceae</taxon>
        <taxon>Paenibacillus</taxon>
    </lineage>
</organism>
<dbReference type="EMBL" id="BAAACX010000027">
    <property type="protein sequence ID" value="GAA0411238.1"/>
    <property type="molecule type" value="Genomic_DNA"/>
</dbReference>
<sequence length="138" mass="15983">MTIYYFIVCMIIAVIAWRSRPVRGLRYINEDQFCKLLKGEPQSFKLLDVRDQVDYYEAHVPGALNISVGRLRYVRKNDLYVDDHIIIISATKAQGKKAVRIMRQCGYNHLTLVSDDFMSIPCFKELISRKCKCNSPCA</sequence>
<evidence type="ECO:0000313" key="3">
    <source>
        <dbReference type="Proteomes" id="UP001500340"/>
    </source>
</evidence>
<dbReference type="Proteomes" id="UP001500340">
    <property type="component" value="Unassembled WGS sequence"/>
</dbReference>